<dbReference type="CDD" id="cd07518">
    <property type="entry name" value="HAD_YbiV-Like"/>
    <property type="match status" value="1"/>
</dbReference>
<dbReference type="InterPro" id="IPR006379">
    <property type="entry name" value="HAD-SF_hydro_IIB"/>
</dbReference>
<dbReference type="GO" id="GO:0005829">
    <property type="term" value="C:cytosol"/>
    <property type="evidence" value="ECO:0007669"/>
    <property type="project" value="TreeGrafter"/>
</dbReference>
<reference evidence="1 2" key="1">
    <citation type="submission" date="2019-07" db="EMBL/GenBank/DDBJ databases">
        <title>Genomic Encyclopedia of Archaeal and Bacterial Type Strains, Phase II (KMG-II): from individual species to whole genera.</title>
        <authorList>
            <person name="Goeker M."/>
        </authorList>
    </citation>
    <scope>NUCLEOTIDE SEQUENCE [LARGE SCALE GENOMIC DNA]</scope>
    <source>
        <strain evidence="1 2">DSM 17527</strain>
    </source>
</reference>
<keyword evidence="2" id="KW-1185">Reference proteome</keyword>
<dbReference type="EMBL" id="VNHU01000001">
    <property type="protein sequence ID" value="TYP77051.1"/>
    <property type="molecule type" value="Genomic_DNA"/>
</dbReference>
<dbReference type="Proteomes" id="UP000324376">
    <property type="component" value="Unassembled WGS sequence"/>
</dbReference>
<dbReference type="InterPro" id="IPR000150">
    <property type="entry name" value="Cof"/>
</dbReference>
<dbReference type="OrthoDB" id="9814970at2"/>
<dbReference type="GO" id="GO:0000287">
    <property type="term" value="F:magnesium ion binding"/>
    <property type="evidence" value="ECO:0007669"/>
    <property type="project" value="TreeGrafter"/>
</dbReference>
<dbReference type="PANTHER" id="PTHR10000:SF53">
    <property type="entry name" value="5-AMINO-6-(5-PHOSPHO-D-RIBITYLAMINO)URACIL PHOSPHATASE YBJI-RELATED"/>
    <property type="match status" value="1"/>
</dbReference>
<evidence type="ECO:0000313" key="2">
    <source>
        <dbReference type="Proteomes" id="UP000324376"/>
    </source>
</evidence>
<dbReference type="SFLD" id="SFLDG01144">
    <property type="entry name" value="C2.B.4:_PGP_Like"/>
    <property type="match status" value="1"/>
</dbReference>
<evidence type="ECO:0000313" key="1">
    <source>
        <dbReference type="EMBL" id="TYP77051.1"/>
    </source>
</evidence>
<dbReference type="Pfam" id="PF08282">
    <property type="entry name" value="Hydrolase_3"/>
    <property type="match status" value="1"/>
</dbReference>
<dbReference type="RefSeq" id="WP_148781078.1">
    <property type="nucleotide sequence ID" value="NZ_VNHU01000001.1"/>
</dbReference>
<dbReference type="InterPro" id="IPR023214">
    <property type="entry name" value="HAD_sf"/>
</dbReference>
<name>A0A5S5CCF1_9FLAO</name>
<dbReference type="SUPFAM" id="SSF56784">
    <property type="entry name" value="HAD-like"/>
    <property type="match status" value="1"/>
</dbReference>
<dbReference type="SFLD" id="SFLDS00003">
    <property type="entry name" value="Haloacid_Dehalogenase"/>
    <property type="match status" value="1"/>
</dbReference>
<evidence type="ECO:0008006" key="3">
    <source>
        <dbReference type="Google" id="ProtNLM"/>
    </source>
</evidence>
<proteinExistence type="predicted"/>
<dbReference type="SFLD" id="SFLDG01140">
    <property type="entry name" value="C2.B:_Phosphomannomutase_and_P"/>
    <property type="match status" value="1"/>
</dbReference>
<dbReference type="PROSITE" id="PS01228">
    <property type="entry name" value="COF_1"/>
    <property type="match status" value="1"/>
</dbReference>
<comment type="caution">
    <text evidence="1">The sequence shown here is derived from an EMBL/GenBank/DDBJ whole genome shotgun (WGS) entry which is preliminary data.</text>
</comment>
<dbReference type="GO" id="GO:0016791">
    <property type="term" value="F:phosphatase activity"/>
    <property type="evidence" value="ECO:0007669"/>
    <property type="project" value="TreeGrafter"/>
</dbReference>
<dbReference type="InterPro" id="IPR036412">
    <property type="entry name" value="HAD-like_sf"/>
</dbReference>
<gene>
    <name evidence="1" type="ORF">BD809_101199</name>
</gene>
<dbReference type="Gene3D" id="3.30.1240.10">
    <property type="match status" value="1"/>
</dbReference>
<sequence>MDLSQIQLIATDMDGTLLNSQDQVSTRFYDVYHALNAQGVTFVAASGRQYYSLAHKLASLKKDLYFIAENGALLMHQDKELGVIEIKKEKYLELLQQIQKIQGSQLIVCGRKTAYLNDHGPEFLELFSEFYERYEIIEDLTQIDDQILKLAICNIKGTETHVYPQLQHLERELKVKVSGKIWLDLSHTQANKGNALQKLQKLLNITAEQTMVFGDYNNDLEMMEAATYSFAMKNAHPNILKAANYSTESNDNYGVERILEKVLEAKLTTQAPV</sequence>
<accession>A0A5S5CCF1</accession>
<dbReference type="PANTHER" id="PTHR10000">
    <property type="entry name" value="PHOSPHOSERINE PHOSPHATASE"/>
    <property type="match status" value="1"/>
</dbReference>
<dbReference type="Gene3D" id="3.40.50.1000">
    <property type="entry name" value="HAD superfamily/HAD-like"/>
    <property type="match status" value="1"/>
</dbReference>
<dbReference type="NCBIfam" id="TIGR01484">
    <property type="entry name" value="HAD-SF-IIB"/>
    <property type="match status" value="1"/>
</dbReference>
<dbReference type="NCBIfam" id="TIGR00099">
    <property type="entry name" value="Cof-subfamily"/>
    <property type="match status" value="1"/>
</dbReference>
<protein>
    <recommendedName>
        <fullName evidence="3">Sugar-phosphatase</fullName>
    </recommendedName>
</protein>
<dbReference type="AlphaFoldDB" id="A0A5S5CCF1"/>
<organism evidence="1 2">
    <name type="scientific">Aquimarina intermedia</name>
    <dbReference type="NCBI Taxonomy" id="350814"/>
    <lineage>
        <taxon>Bacteria</taxon>
        <taxon>Pseudomonadati</taxon>
        <taxon>Bacteroidota</taxon>
        <taxon>Flavobacteriia</taxon>
        <taxon>Flavobacteriales</taxon>
        <taxon>Flavobacteriaceae</taxon>
        <taxon>Aquimarina</taxon>
    </lineage>
</organism>